<reference evidence="1 2" key="1">
    <citation type="journal article" date="2022" name="Genome Biol. Evol.">
        <title>The Spruce Budworm Genome: Reconstructing the Evolutionary History of Antifreeze Proteins.</title>
        <authorList>
            <person name="Beliveau C."/>
            <person name="Gagne P."/>
            <person name="Picq S."/>
            <person name="Vernygora O."/>
            <person name="Keeling C.I."/>
            <person name="Pinkney K."/>
            <person name="Doucet D."/>
            <person name="Wen F."/>
            <person name="Johnston J.S."/>
            <person name="Maaroufi H."/>
            <person name="Boyle B."/>
            <person name="Laroche J."/>
            <person name="Dewar K."/>
            <person name="Juretic N."/>
            <person name="Blackburn G."/>
            <person name="Nisole A."/>
            <person name="Brunet B."/>
            <person name="Brandao M."/>
            <person name="Lumley L."/>
            <person name="Duan J."/>
            <person name="Quan G."/>
            <person name="Lucarotti C.J."/>
            <person name="Roe A.D."/>
            <person name="Sperling F.A.H."/>
            <person name="Levesque R.C."/>
            <person name="Cusson M."/>
        </authorList>
    </citation>
    <scope>NUCLEOTIDE SEQUENCE [LARGE SCALE GENOMIC DNA]</scope>
    <source>
        <strain evidence="1">Glfc:IPQL:Cfum</strain>
    </source>
</reference>
<accession>A0ACC0KYZ3</accession>
<protein>
    <submittedName>
        <fullName evidence="1">Uncharacterized protein</fullName>
    </submittedName>
</protein>
<dbReference type="EMBL" id="CM046127">
    <property type="protein sequence ID" value="KAI8441550.1"/>
    <property type="molecule type" value="Genomic_DNA"/>
</dbReference>
<feature type="non-terminal residue" evidence="1">
    <location>
        <position position="191"/>
    </location>
</feature>
<sequence length="191" mass="21743">MLARRWQHHCLEVREAAQALLLAELARCGGQQETQRWRQQKEFGRFNLSASNNLARLTALALTHLLLAPPCPRLPAHTPLRRAAVDLLGRGFTVWEPYLDVSHVLLGQYTRRRPKFGYHVLQKSRAVVLRGIELLIGRIHNLVAELLVEVMDIILHCVDQSHLKSKGLSDVFPAICRYNQVSHCPATRRIA</sequence>
<comment type="caution">
    <text evidence="1">The sequence shown here is derived from an EMBL/GenBank/DDBJ whole genome shotgun (WGS) entry which is preliminary data.</text>
</comment>
<evidence type="ECO:0000313" key="1">
    <source>
        <dbReference type="EMBL" id="KAI8441550.1"/>
    </source>
</evidence>
<gene>
    <name evidence="1" type="ORF">MSG28_015135</name>
</gene>
<organism evidence="1 2">
    <name type="scientific">Choristoneura fumiferana</name>
    <name type="common">Spruce budworm moth</name>
    <name type="synonym">Archips fumiferana</name>
    <dbReference type="NCBI Taxonomy" id="7141"/>
    <lineage>
        <taxon>Eukaryota</taxon>
        <taxon>Metazoa</taxon>
        <taxon>Ecdysozoa</taxon>
        <taxon>Arthropoda</taxon>
        <taxon>Hexapoda</taxon>
        <taxon>Insecta</taxon>
        <taxon>Pterygota</taxon>
        <taxon>Neoptera</taxon>
        <taxon>Endopterygota</taxon>
        <taxon>Lepidoptera</taxon>
        <taxon>Glossata</taxon>
        <taxon>Ditrysia</taxon>
        <taxon>Tortricoidea</taxon>
        <taxon>Tortricidae</taxon>
        <taxon>Tortricinae</taxon>
        <taxon>Choristoneura</taxon>
    </lineage>
</organism>
<keyword evidence="2" id="KW-1185">Reference proteome</keyword>
<evidence type="ECO:0000313" key="2">
    <source>
        <dbReference type="Proteomes" id="UP001064048"/>
    </source>
</evidence>
<proteinExistence type="predicted"/>
<name>A0ACC0KYZ3_CHOFU</name>
<dbReference type="Proteomes" id="UP001064048">
    <property type="component" value="Chromosome 27"/>
</dbReference>